<accession>A0A5B7I4B8</accession>
<protein>
    <submittedName>
        <fullName evidence="2">Uncharacterized protein</fullName>
    </submittedName>
</protein>
<proteinExistence type="predicted"/>
<evidence type="ECO:0000313" key="3">
    <source>
        <dbReference type="Proteomes" id="UP000324222"/>
    </source>
</evidence>
<keyword evidence="1" id="KW-0472">Membrane</keyword>
<gene>
    <name evidence="2" type="ORF">E2C01_070005</name>
</gene>
<dbReference type="AlphaFoldDB" id="A0A5B7I4B8"/>
<dbReference type="Proteomes" id="UP000324222">
    <property type="component" value="Unassembled WGS sequence"/>
</dbReference>
<name>A0A5B7I4B8_PORTR</name>
<evidence type="ECO:0000313" key="2">
    <source>
        <dbReference type="EMBL" id="MPC75614.1"/>
    </source>
</evidence>
<dbReference type="EMBL" id="VSRR010041500">
    <property type="protein sequence ID" value="MPC75614.1"/>
    <property type="molecule type" value="Genomic_DNA"/>
</dbReference>
<organism evidence="2 3">
    <name type="scientific">Portunus trituberculatus</name>
    <name type="common">Swimming crab</name>
    <name type="synonym">Neptunus trituberculatus</name>
    <dbReference type="NCBI Taxonomy" id="210409"/>
    <lineage>
        <taxon>Eukaryota</taxon>
        <taxon>Metazoa</taxon>
        <taxon>Ecdysozoa</taxon>
        <taxon>Arthropoda</taxon>
        <taxon>Crustacea</taxon>
        <taxon>Multicrustacea</taxon>
        <taxon>Malacostraca</taxon>
        <taxon>Eumalacostraca</taxon>
        <taxon>Eucarida</taxon>
        <taxon>Decapoda</taxon>
        <taxon>Pleocyemata</taxon>
        <taxon>Brachyura</taxon>
        <taxon>Eubrachyura</taxon>
        <taxon>Portunoidea</taxon>
        <taxon>Portunidae</taxon>
        <taxon>Portuninae</taxon>
        <taxon>Portunus</taxon>
    </lineage>
</organism>
<sequence length="159" mass="17521">MFMKRLQSLGNIPSCSSLSPFTVPSFTLHHGHHHHHHHHQPTNQRSPLQFLPLTFLTIFLKRWQAGSPPVPPSHRLSIQSLHHGNYYLPFYSPPPPDTRASAAVAGGSMSAGSLIIAVRGEESLVVLVVMVMVVEGVAVDASVGLKLRTARGRMEKRDE</sequence>
<evidence type="ECO:0000256" key="1">
    <source>
        <dbReference type="SAM" id="Phobius"/>
    </source>
</evidence>
<feature type="transmembrane region" description="Helical" evidence="1">
    <location>
        <begin position="124"/>
        <end position="147"/>
    </location>
</feature>
<comment type="caution">
    <text evidence="2">The sequence shown here is derived from an EMBL/GenBank/DDBJ whole genome shotgun (WGS) entry which is preliminary data.</text>
</comment>
<keyword evidence="1" id="KW-1133">Transmembrane helix</keyword>
<keyword evidence="3" id="KW-1185">Reference proteome</keyword>
<keyword evidence="1" id="KW-0812">Transmembrane</keyword>
<reference evidence="2 3" key="1">
    <citation type="submission" date="2019-05" db="EMBL/GenBank/DDBJ databases">
        <title>Another draft genome of Portunus trituberculatus and its Hox gene families provides insights of decapod evolution.</title>
        <authorList>
            <person name="Jeong J.-H."/>
            <person name="Song I."/>
            <person name="Kim S."/>
            <person name="Choi T."/>
            <person name="Kim D."/>
            <person name="Ryu S."/>
            <person name="Kim W."/>
        </authorList>
    </citation>
    <scope>NUCLEOTIDE SEQUENCE [LARGE SCALE GENOMIC DNA]</scope>
    <source>
        <tissue evidence="2">Muscle</tissue>
    </source>
</reference>